<protein>
    <submittedName>
        <fullName evidence="1">Uncharacterized protein</fullName>
    </submittedName>
</protein>
<gene>
    <name evidence="1" type="ORF">B296_00031768</name>
</gene>
<accession>A0A426ZDF5</accession>
<comment type="caution">
    <text evidence="1">The sequence shown here is derived from an EMBL/GenBank/DDBJ whole genome shotgun (WGS) entry which is preliminary data.</text>
</comment>
<reference evidence="1 2" key="1">
    <citation type="journal article" date="2014" name="Agronomy (Basel)">
        <title>A Draft Genome Sequence for Ensete ventricosum, the Drought-Tolerant Tree Against Hunger.</title>
        <authorList>
            <person name="Harrison J."/>
            <person name="Moore K.A."/>
            <person name="Paszkiewicz K."/>
            <person name="Jones T."/>
            <person name="Grant M."/>
            <person name="Ambacheew D."/>
            <person name="Muzemil S."/>
            <person name="Studholme D.J."/>
        </authorList>
    </citation>
    <scope>NUCLEOTIDE SEQUENCE [LARGE SCALE GENOMIC DNA]</scope>
</reference>
<evidence type="ECO:0000313" key="2">
    <source>
        <dbReference type="Proteomes" id="UP000287651"/>
    </source>
</evidence>
<name>A0A426ZDF5_ENSVE</name>
<sequence>MTGYTFGRSFLFSSLPLCKSCKTWDYDKRSIAAAIYHVDTGRPPIARTPKEAAGYGQGPYKGYCIWPGLPIRVVAHDQAAYRSGRLW</sequence>
<evidence type="ECO:0000313" key="1">
    <source>
        <dbReference type="EMBL" id="RRT62038.1"/>
    </source>
</evidence>
<dbReference type="Proteomes" id="UP000287651">
    <property type="component" value="Unassembled WGS sequence"/>
</dbReference>
<dbReference type="AlphaFoldDB" id="A0A426ZDF5"/>
<organism evidence="1 2">
    <name type="scientific">Ensete ventricosum</name>
    <name type="common">Abyssinian banana</name>
    <name type="synonym">Musa ensete</name>
    <dbReference type="NCBI Taxonomy" id="4639"/>
    <lineage>
        <taxon>Eukaryota</taxon>
        <taxon>Viridiplantae</taxon>
        <taxon>Streptophyta</taxon>
        <taxon>Embryophyta</taxon>
        <taxon>Tracheophyta</taxon>
        <taxon>Spermatophyta</taxon>
        <taxon>Magnoliopsida</taxon>
        <taxon>Liliopsida</taxon>
        <taxon>Zingiberales</taxon>
        <taxon>Musaceae</taxon>
        <taxon>Ensete</taxon>
    </lineage>
</organism>
<dbReference type="EMBL" id="AMZH03007148">
    <property type="protein sequence ID" value="RRT62038.1"/>
    <property type="molecule type" value="Genomic_DNA"/>
</dbReference>
<proteinExistence type="predicted"/>